<keyword evidence="4" id="KW-0472">Membrane</keyword>
<dbReference type="Gene3D" id="2.30.30.40">
    <property type="entry name" value="SH3 Domains"/>
    <property type="match status" value="1"/>
</dbReference>
<feature type="compositionally biased region" description="Low complexity" evidence="3">
    <location>
        <begin position="413"/>
        <end position="436"/>
    </location>
</feature>
<dbReference type="STRING" id="1344416.A0A139AX63"/>
<feature type="transmembrane region" description="Helical" evidence="4">
    <location>
        <begin position="446"/>
        <end position="468"/>
    </location>
</feature>
<dbReference type="InterPro" id="IPR032675">
    <property type="entry name" value="LRR_dom_sf"/>
</dbReference>
<dbReference type="SUPFAM" id="SSF52058">
    <property type="entry name" value="L domain-like"/>
    <property type="match status" value="1"/>
</dbReference>
<evidence type="ECO:0000256" key="5">
    <source>
        <dbReference type="SAM" id="SignalP"/>
    </source>
</evidence>
<name>A0A139AX63_GONPJ</name>
<keyword evidence="4" id="KW-0812">Transmembrane</keyword>
<evidence type="ECO:0000256" key="2">
    <source>
        <dbReference type="PROSITE-ProRule" id="PRU00192"/>
    </source>
</evidence>
<dbReference type="PROSITE" id="PS50002">
    <property type="entry name" value="SH3"/>
    <property type="match status" value="1"/>
</dbReference>
<evidence type="ECO:0000313" key="8">
    <source>
        <dbReference type="Proteomes" id="UP000070544"/>
    </source>
</evidence>
<keyword evidence="1 2" id="KW-0728">SH3 domain</keyword>
<dbReference type="Gene3D" id="3.80.10.10">
    <property type="entry name" value="Ribonuclease Inhibitor"/>
    <property type="match status" value="2"/>
</dbReference>
<evidence type="ECO:0000256" key="3">
    <source>
        <dbReference type="SAM" id="MobiDB-lite"/>
    </source>
</evidence>
<dbReference type="PANTHER" id="PTHR48009">
    <property type="entry name" value="LEUCINE-RICH REPEAT (LRR) FAMILY PROTEIN"/>
    <property type="match status" value="1"/>
</dbReference>
<accession>A0A139AX63</accession>
<dbReference type="InterPro" id="IPR053213">
    <property type="entry name" value="RLP29"/>
</dbReference>
<dbReference type="Proteomes" id="UP000070544">
    <property type="component" value="Unassembled WGS sequence"/>
</dbReference>
<proteinExistence type="predicted"/>
<dbReference type="SUPFAM" id="SSF50044">
    <property type="entry name" value="SH3-domain"/>
    <property type="match status" value="1"/>
</dbReference>
<sequence>MRRNVWLPSLLAVSLLLSTPVLGQAPQDCVSIFAMFKAANVPITPAAAQTDCCQFYWASGTDANADDYYENFVNCDGGRVTRFQLENYNVGTLDYFQNLTGLLRLNLINAGVTGALPTWLPTLTNLTRISIGDNSMTGSTEVLGQLPNLSDLILRNNSFSGSLAWISSATNLQILSIGYNQFSGDFPSISRLTKLTTVNIGNNAFTGPLPDPANFPMLSSYYVFNNRFSGAIPSISKNTNLVTFNVNNNSLTGSAPDPSNSPKLTYYGVQFNSGLTGNLPDGIFSLRNLDSLILASCSFKGSLGAGLSDMTTLETLWLDHNPGLTGNLPDLRKLTKLSSLDFSSTGLSGPLLLASNTGSTYCDVSNSNLCLSGGSINSIPNRCQTTGGGSKLPACPAGTVTTTAGAAGGTGTGSSPQGTGTATSSGGTNSNNAASSPGGGSSIGPIIGGVVGGIAALLILAGAAFFLLRRKNANKSVETPQAPPSQPPQPYPQLGQQQQYSQSMYAPSSYPASPPMAAVPYMQAPPSHTSLASSAQQQYSNMSGSIYSGQGYGMSAHLLAAPGSVGTVGTTTSTNSTKVNEVYIVGQPYVATQQDELTCQPGEKVFVSDLFVDEWCKGLNLETMQSGMIPYAVLVPANQPSQVQSRMMSGSVYQPHARGQSVGVSSQINLGDQGLASLRTYLDRGIINSQQYQTGSAVLTGNPNASAMFGNPNASAMFGNPNASAMFGDVKGPGV</sequence>
<feature type="compositionally biased region" description="Pro residues" evidence="3">
    <location>
        <begin position="481"/>
        <end position="491"/>
    </location>
</feature>
<dbReference type="AlphaFoldDB" id="A0A139AX63"/>
<feature type="region of interest" description="Disordered" evidence="3">
    <location>
        <begin position="406"/>
        <end position="438"/>
    </location>
</feature>
<dbReference type="OrthoDB" id="1394818at2759"/>
<evidence type="ECO:0000259" key="6">
    <source>
        <dbReference type="PROSITE" id="PS50002"/>
    </source>
</evidence>
<dbReference type="EMBL" id="KQ965733">
    <property type="protein sequence ID" value="KXS21297.1"/>
    <property type="molecule type" value="Genomic_DNA"/>
</dbReference>
<feature type="region of interest" description="Disordered" evidence="3">
    <location>
        <begin position="476"/>
        <end position="511"/>
    </location>
</feature>
<evidence type="ECO:0000256" key="4">
    <source>
        <dbReference type="SAM" id="Phobius"/>
    </source>
</evidence>
<gene>
    <name evidence="7" type="ORF">M427DRAFT_151369</name>
</gene>
<organism evidence="7 8">
    <name type="scientific">Gonapodya prolifera (strain JEL478)</name>
    <name type="common">Monoblepharis prolifera</name>
    <dbReference type="NCBI Taxonomy" id="1344416"/>
    <lineage>
        <taxon>Eukaryota</taxon>
        <taxon>Fungi</taxon>
        <taxon>Fungi incertae sedis</taxon>
        <taxon>Chytridiomycota</taxon>
        <taxon>Chytridiomycota incertae sedis</taxon>
        <taxon>Monoblepharidomycetes</taxon>
        <taxon>Monoblepharidales</taxon>
        <taxon>Gonapodyaceae</taxon>
        <taxon>Gonapodya</taxon>
    </lineage>
</organism>
<reference evidence="7 8" key="1">
    <citation type="journal article" date="2015" name="Genome Biol. Evol.">
        <title>Phylogenomic analyses indicate that early fungi evolved digesting cell walls of algal ancestors of land plants.</title>
        <authorList>
            <person name="Chang Y."/>
            <person name="Wang S."/>
            <person name="Sekimoto S."/>
            <person name="Aerts A.L."/>
            <person name="Choi C."/>
            <person name="Clum A."/>
            <person name="LaButti K.M."/>
            <person name="Lindquist E.A."/>
            <person name="Yee Ngan C."/>
            <person name="Ohm R.A."/>
            <person name="Salamov A.A."/>
            <person name="Grigoriev I.V."/>
            <person name="Spatafora J.W."/>
            <person name="Berbee M.L."/>
        </authorList>
    </citation>
    <scope>NUCLEOTIDE SEQUENCE [LARGE SCALE GENOMIC DNA]</scope>
    <source>
        <strain evidence="7 8">JEL478</strain>
    </source>
</reference>
<keyword evidence="8" id="KW-1185">Reference proteome</keyword>
<dbReference type="SMART" id="SM00326">
    <property type="entry name" value="SH3"/>
    <property type="match status" value="1"/>
</dbReference>
<keyword evidence="5" id="KW-0732">Signal</keyword>
<dbReference type="PANTHER" id="PTHR48009:SF4">
    <property type="entry name" value="LEUCINE-RICH REPEAT (LRR) FAMILY PROTEIN"/>
    <property type="match status" value="1"/>
</dbReference>
<feature type="domain" description="SH3" evidence="6">
    <location>
        <begin position="578"/>
        <end position="639"/>
    </location>
</feature>
<evidence type="ECO:0000313" key="7">
    <source>
        <dbReference type="EMBL" id="KXS21297.1"/>
    </source>
</evidence>
<evidence type="ECO:0000256" key="1">
    <source>
        <dbReference type="ARBA" id="ARBA00022443"/>
    </source>
</evidence>
<dbReference type="Gene3D" id="1.20.5.510">
    <property type="entry name" value="Single helix bin"/>
    <property type="match status" value="1"/>
</dbReference>
<dbReference type="InterPro" id="IPR001452">
    <property type="entry name" value="SH3_domain"/>
</dbReference>
<keyword evidence="4" id="KW-1133">Transmembrane helix</keyword>
<dbReference type="Pfam" id="PF00018">
    <property type="entry name" value="SH3_1"/>
    <property type="match status" value="1"/>
</dbReference>
<dbReference type="InterPro" id="IPR036028">
    <property type="entry name" value="SH3-like_dom_sf"/>
</dbReference>
<feature type="compositionally biased region" description="Low complexity" evidence="3">
    <location>
        <begin position="492"/>
        <end position="511"/>
    </location>
</feature>
<protein>
    <submittedName>
        <fullName evidence="7">L domain-like protein</fullName>
    </submittedName>
</protein>
<feature type="signal peptide" evidence="5">
    <location>
        <begin position="1"/>
        <end position="23"/>
    </location>
</feature>
<feature type="chain" id="PRO_5007296488" evidence="5">
    <location>
        <begin position="24"/>
        <end position="735"/>
    </location>
</feature>